<proteinExistence type="inferred from homology"/>
<comment type="caution">
    <text evidence="8">The sequence shown here is derived from an EMBL/GenBank/DDBJ whole genome shotgun (WGS) entry which is preliminary data.</text>
</comment>
<dbReference type="Pfam" id="PF01268">
    <property type="entry name" value="FTHFS"/>
    <property type="match status" value="1"/>
</dbReference>
<gene>
    <name evidence="6" type="primary">fhs</name>
    <name evidence="8" type="ORF">ACFSW8_01545</name>
</gene>
<evidence type="ECO:0000256" key="7">
    <source>
        <dbReference type="SAM" id="Coils"/>
    </source>
</evidence>
<dbReference type="CDD" id="cd00477">
    <property type="entry name" value="FTHFS"/>
    <property type="match status" value="1"/>
</dbReference>
<keyword evidence="3 6" id="KW-0436">Ligase</keyword>
<comment type="pathway">
    <text evidence="1 6">One-carbon metabolism; tetrahydrofolate interconversion.</text>
</comment>
<dbReference type="InterPro" id="IPR000559">
    <property type="entry name" value="Formate_THF_ligase"/>
</dbReference>
<dbReference type="NCBIfam" id="NF010030">
    <property type="entry name" value="PRK13505.1"/>
    <property type="match status" value="1"/>
</dbReference>
<dbReference type="PROSITE" id="PS00721">
    <property type="entry name" value="FTHFS_1"/>
    <property type="match status" value="1"/>
</dbReference>
<keyword evidence="2 6" id="KW-0554">One-carbon metabolism</keyword>
<keyword evidence="4 6" id="KW-0547">Nucleotide-binding</keyword>
<dbReference type="Proteomes" id="UP001597389">
    <property type="component" value="Unassembled WGS sequence"/>
</dbReference>
<sequence length="556" mass="59406">MTDIQIAQQAKMQKVIPLAEEKLGIPKDALEPYGHYKAKVDLDYLDSVEGAADGKLILVTAISPTPAGEGKTTTSVGLTDGLNRIGKKAMVCLREPSLGPCFGMKGGAAGGGYAQVVPMEDINLHFTGDFHAIGLAHNLLSAMIDNHIHQGNALGIDVRKVSWGRVVDMNDRALRQVTVGLGGVGNGYPRSDGYDIVVASEVMAIFCLATSLSELKERLGKIVVAHTRDNRTITASDLEAHGAMTVLLKDAFRPNVVQTLEGNIAFIHGGPFANIAHGCNTVVATKAALKLADYVVTEAGFGVDLGAEKFVDIKCRKSGIRPDAAVVVATLKALKFHGGVPVGELENENLEALERGLANLEQHVRNVRECFGISTLVAINAFAFDTEAETALLKRKLAHLDVQVIESSHWADGGAGAEELAKAVVSTVESKPSDMHFCYDDEASLVEKIEAVAFKVYGAEKVTYDTKVGKKIAQLQKEYGHYPICVAKTPYSFSTDPKKLGAPKGHLVKVREVRLAAGAEFIIFVCGDVMTMPGLPKVPAATRIDLDENGKIVGLF</sequence>
<comment type="similarity">
    <text evidence="6">Belongs to the formate--tetrahydrofolate ligase family.</text>
</comment>
<dbReference type="GO" id="GO:0004329">
    <property type="term" value="F:formate-tetrahydrofolate ligase activity"/>
    <property type="evidence" value="ECO:0007669"/>
    <property type="project" value="UniProtKB-EC"/>
</dbReference>
<comment type="catalytic activity">
    <reaction evidence="6">
        <text>(6S)-5,6,7,8-tetrahydrofolate + formate + ATP = (6R)-10-formyltetrahydrofolate + ADP + phosphate</text>
        <dbReference type="Rhea" id="RHEA:20221"/>
        <dbReference type="ChEBI" id="CHEBI:15740"/>
        <dbReference type="ChEBI" id="CHEBI:30616"/>
        <dbReference type="ChEBI" id="CHEBI:43474"/>
        <dbReference type="ChEBI" id="CHEBI:57453"/>
        <dbReference type="ChEBI" id="CHEBI:195366"/>
        <dbReference type="ChEBI" id="CHEBI:456216"/>
        <dbReference type="EC" id="6.3.4.3"/>
    </reaction>
</comment>
<organism evidence="8 9">
    <name type="scientific">Rubritalea tangerina</name>
    <dbReference type="NCBI Taxonomy" id="430798"/>
    <lineage>
        <taxon>Bacteria</taxon>
        <taxon>Pseudomonadati</taxon>
        <taxon>Verrucomicrobiota</taxon>
        <taxon>Verrucomicrobiia</taxon>
        <taxon>Verrucomicrobiales</taxon>
        <taxon>Rubritaleaceae</taxon>
        <taxon>Rubritalea</taxon>
    </lineage>
</organism>
<dbReference type="EMBL" id="JBHUJB010000009">
    <property type="protein sequence ID" value="MFD2157576.1"/>
    <property type="molecule type" value="Genomic_DNA"/>
</dbReference>
<feature type="coiled-coil region" evidence="7">
    <location>
        <begin position="343"/>
        <end position="370"/>
    </location>
</feature>
<keyword evidence="7" id="KW-0175">Coiled coil</keyword>
<dbReference type="InterPro" id="IPR027417">
    <property type="entry name" value="P-loop_NTPase"/>
</dbReference>
<evidence type="ECO:0000256" key="6">
    <source>
        <dbReference type="HAMAP-Rule" id="MF_01543"/>
    </source>
</evidence>
<reference evidence="9" key="1">
    <citation type="journal article" date="2019" name="Int. J. Syst. Evol. Microbiol.">
        <title>The Global Catalogue of Microorganisms (GCM) 10K type strain sequencing project: providing services to taxonomists for standard genome sequencing and annotation.</title>
        <authorList>
            <consortium name="The Broad Institute Genomics Platform"/>
            <consortium name="The Broad Institute Genome Sequencing Center for Infectious Disease"/>
            <person name="Wu L."/>
            <person name="Ma J."/>
        </authorList>
    </citation>
    <scope>NUCLEOTIDE SEQUENCE [LARGE SCALE GENOMIC DNA]</scope>
    <source>
        <strain evidence="9">CCUG 57942</strain>
    </source>
</reference>
<dbReference type="RefSeq" id="WP_377091543.1">
    <property type="nucleotide sequence ID" value="NZ_JBHSJL010000014.1"/>
</dbReference>
<accession>A0ABW4Z7P4</accession>
<dbReference type="EC" id="6.3.4.3" evidence="6"/>
<evidence type="ECO:0000256" key="5">
    <source>
        <dbReference type="ARBA" id="ARBA00022840"/>
    </source>
</evidence>
<dbReference type="HAMAP" id="MF_01543">
    <property type="entry name" value="FTHFS"/>
    <property type="match status" value="1"/>
</dbReference>
<keyword evidence="5 6" id="KW-0067">ATP-binding</keyword>
<keyword evidence="9" id="KW-1185">Reference proteome</keyword>
<evidence type="ECO:0000313" key="9">
    <source>
        <dbReference type="Proteomes" id="UP001597389"/>
    </source>
</evidence>
<dbReference type="Gene3D" id="3.40.50.300">
    <property type="entry name" value="P-loop containing nucleotide triphosphate hydrolases"/>
    <property type="match status" value="1"/>
</dbReference>
<evidence type="ECO:0000256" key="1">
    <source>
        <dbReference type="ARBA" id="ARBA00004777"/>
    </source>
</evidence>
<evidence type="ECO:0000256" key="3">
    <source>
        <dbReference type="ARBA" id="ARBA00022598"/>
    </source>
</evidence>
<name>A0ABW4Z7P4_9BACT</name>
<feature type="binding site" evidence="6">
    <location>
        <begin position="65"/>
        <end position="72"/>
    </location>
    <ligand>
        <name>ATP</name>
        <dbReference type="ChEBI" id="CHEBI:30616"/>
    </ligand>
</feature>
<dbReference type="SUPFAM" id="SSF52540">
    <property type="entry name" value="P-loop containing nucleoside triphosphate hydrolases"/>
    <property type="match status" value="1"/>
</dbReference>
<dbReference type="InterPro" id="IPR020628">
    <property type="entry name" value="Formate_THF_ligase_CS"/>
</dbReference>
<evidence type="ECO:0000313" key="8">
    <source>
        <dbReference type="EMBL" id="MFD2157576.1"/>
    </source>
</evidence>
<protein>
    <recommendedName>
        <fullName evidence="6">Formate--tetrahydrofolate ligase</fullName>
        <ecNumber evidence="6">6.3.4.3</ecNumber>
    </recommendedName>
    <alternativeName>
        <fullName evidence="6">Formyltetrahydrofolate synthetase</fullName>
        <shortName evidence="6">FHS</shortName>
        <shortName evidence="6">FTHFS</shortName>
    </alternativeName>
</protein>
<evidence type="ECO:0000256" key="4">
    <source>
        <dbReference type="ARBA" id="ARBA00022741"/>
    </source>
</evidence>
<dbReference type="Gene3D" id="3.10.410.10">
    <property type="entry name" value="Formyltetrahydrofolate synthetase, domain 3"/>
    <property type="match status" value="1"/>
</dbReference>
<evidence type="ECO:0000256" key="2">
    <source>
        <dbReference type="ARBA" id="ARBA00022563"/>
    </source>
</evidence>
<dbReference type="Gene3D" id="3.30.1510.10">
    <property type="entry name" value="Domain 2, N(10)-formyltetrahydrofolate synthetase"/>
    <property type="match status" value="1"/>
</dbReference>